<evidence type="ECO:0000256" key="2">
    <source>
        <dbReference type="ARBA" id="ARBA00022786"/>
    </source>
</evidence>
<feature type="domain" description="U-box" evidence="3">
    <location>
        <begin position="14"/>
        <end position="299"/>
    </location>
</feature>
<keyword evidence="2" id="KW-0833">Ubl conjugation pathway</keyword>
<dbReference type="FunFam" id="1.25.10.10:FF:000561">
    <property type="entry name" value="ARM repeat superfamily protein"/>
    <property type="match status" value="1"/>
</dbReference>
<dbReference type="Pfam" id="PF25598">
    <property type="entry name" value="ARM_PUB"/>
    <property type="match status" value="1"/>
</dbReference>
<dbReference type="PANTHER" id="PTHR23315:SF238">
    <property type="entry name" value="ARM REPEAT SUPERFAMILY PROTEIN"/>
    <property type="match status" value="1"/>
</dbReference>
<dbReference type="AlphaFoldDB" id="A0A2U1PLL4"/>
<accession>A0A2U1PLL4</accession>
<keyword evidence="5" id="KW-1185">Reference proteome</keyword>
<dbReference type="InterPro" id="IPR058678">
    <property type="entry name" value="ARM_PUB"/>
</dbReference>
<dbReference type="EMBL" id="PKPP01000995">
    <property type="protein sequence ID" value="PWA86654.1"/>
    <property type="molecule type" value="Genomic_DNA"/>
</dbReference>
<dbReference type="InterPro" id="IPR000225">
    <property type="entry name" value="Armadillo"/>
</dbReference>
<evidence type="ECO:0000313" key="4">
    <source>
        <dbReference type="EMBL" id="PWA86654.1"/>
    </source>
</evidence>
<dbReference type="InterPro" id="IPR016024">
    <property type="entry name" value="ARM-type_fold"/>
</dbReference>
<evidence type="ECO:0000259" key="3">
    <source>
        <dbReference type="Pfam" id="PF25598"/>
    </source>
</evidence>
<dbReference type="PANTHER" id="PTHR23315">
    <property type="entry name" value="U BOX DOMAIN-CONTAINING"/>
    <property type="match status" value="1"/>
</dbReference>
<name>A0A2U1PLL4_ARTAN</name>
<reference evidence="4 5" key="1">
    <citation type="journal article" date="2018" name="Mol. Plant">
        <title>The genome of Artemisia annua provides insight into the evolution of Asteraceae family and artemisinin biosynthesis.</title>
        <authorList>
            <person name="Shen Q."/>
            <person name="Zhang L."/>
            <person name="Liao Z."/>
            <person name="Wang S."/>
            <person name="Yan T."/>
            <person name="Shi P."/>
            <person name="Liu M."/>
            <person name="Fu X."/>
            <person name="Pan Q."/>
            <person name="Wang Y."/>
            <person name="Lv Z."/>
            <person name="Lu X."/>
            <person name="Zhang F."/>
            <person name="Jiang W."/>
            <person name="Ma Y."/>
            <person name="Chen M."/>
            <person name="Hao X."/>
            <person name="Li L."/>
            <person name="Tang Y."/>
            <person name="Lv G."/>
            <person name="Zhou Y."/>
            <person name="Sun X."/>
            <person name="Brodelius P.E."/>
            <person name="Rose J.K.C."/>
            <person name="Tang K."/>
        </authorList>
    </citation>
    <scope>NUCLEOTIDE SEQUENCE [LARGE SCALE GENOMIC DNA]</scope>
    <source>
        <strain evidence="5">cv. Huhao1</strain>
        <tissue evidence="4">Leaf</tissue>
    </source>
</reference>
<dbReference type="STRING" id="35608.A0A2U1PLL4"/>
<dbReference type="SMART" id="SM00185">
    <property type="entry name" value="ARM"/>
    <property type="match status" value="3"/>
</dbReference>
<dbReference type="OrthoDB" id="7537227at2759"/>
<proteinExistence type="predicted"/>
<evidence type="ECO:0000256" key="1">
    <source>
        <dbReference type="ARBA" id="ARBA00022737"/>
    </source>
</evidence>
<evidence type="ECO:0000313" key="5">
    <source>
        <dbReference type="Proteomes" id="UP000245207"/>
    </source>
</evidence>
<keyword evidence="1" id="KW-0677">Repeat</keyword>
<dbReference type="Gene3D" id="1.25.10.10">
    <property type="entry name" value="Leucine-rich Repeat Variant"/>
    <property type="match status" value="1"/>
</dbReference>
<sequence length="320" mass="34015">MEVKRRTAKALVGKLSSVSEQTRTESLCELRLISKNDPESRSLIAEAGAIPYLSEILYSPSAVAQENATATLLNISISTREPLMSTRGLLDALSHALRNPESASTAQSAAATVFSLLTVDSYRPIIGSKRDILYALIDMIRNSGSHPRSIKDALKALFGVSLYPLNRATVIELGAVPALFSLSIDGRVGVVEDASAVIAQIAGCEEAGDAFRKVSGIGVLVDLLDLSTGSSGRTKENAVSALLNMVQCGKKDVGEYVKEMASIVCNGILDVAENGSVKGKMKANQLLKLIDSSSGSSGFHEMQNLWAVLEATRRFDVSVI</sequence>
<organism evidence="4 5">
    <name type="scientific">Artemisia annua</name>
    <name type="common">Sweet wormwood</name>
    <dbReference type="NCBI Taxonomy" id="35608"/>
    <lineage>
        <taxon>Eukaryota</taxon>
        <taxon>Viridiplantae</taxon>
        <taxon>Streptophyta</taxon>
        <taxon>Embryophyta</taxon>
        <taxon>Tracheophyta</taxon>
        <taxon>Spermatophyta</taxon>
        <taxon>Magnoliopsida</taxon>
        <taxon>eudicotyledons</taxon>
        <taxon>Gunneridae</taxon>
        <taxon>Pentapetalae</taxon>
        <taxon>asterids</taxon>
        <taxon>campanulids</taxon>
        <taxon>Asterales</taxon>
        <taxon>Asteraceae</taxon>
        <taxon>Asteroideae</taxon>
        <taxon>Anthemideae</taxon>
        <taxon>Artemisiinae</taxon>
        <taxon>Artemisia</taxon>
    </lineage>
</organism>
<comment type="caution">
    <text evidence="4">The sequence shown here is derived from an EMBL/GenBank/DDBJ whole genome shotgun (WGS) entry which is preliminary data.</text>
</comment>
<gene>
    <name evidence="4" type="ORF">CTI12_AA138590</name>
</gene>
<dbReference type="InterPro" id="IPR011989">
    <property type="entry name" value="ARM-like"/>
</dbReference>
<dbReference type="SUPFAM" id="SSF48371">
    <property type="entry name" value="ARM repeat"/>
    <property type="match status" value="1"/>
</dbReference>
<dbReference type="Proteomes" id="UP000245207">
    <property type="component" value="Unassembled WGS sequence"/>
</dbReference>
<protein>
    <submittedName>
        <fullName evidence="4">ARM repeat superfamily protein</fullName>
    </submittedName>
</protein>